<comment type="caution">
    <text evidence="2">The sequence shown here is derived from an EMBL/GenBank/DDBJ whole genome shotgun (WGS) entry which is preliminary data.</text>
</comment>
<reference evidence="2" key="1">
    <citation type="submission" date="2023-10" db="EMBL/GenBank/DDBJ databases">
        <authorList>
            <person name="Chen Y."/>
            <person name="Shah S."/>
            <person name="Dougan E. K."/>
            <person name="Thang M."/>
            <person name="Chan C."/>
        </authorList>
    </citation>
    <scope>NUCLEOTIDE SEQUENCE [LARGE SCALE GENOMIC DNA]</scope>
</reference>
<dbReference type="SUPFAM" id="SSF56672">
    <property type="entry name" value="DNA/RNA polymerases"/>
    <property type="match status" value="1"/>
</dbReference>
<proteinExistence type="predicted"/>
<feature type="region of interest" description="Disordered" evidence="1">
    <location>
        <begin position="1018"/>
        <end position="1044"/>
    </location>
</feature>
<keyword evidence="3" id="KW-1185">Reference proteome</keyword>
<dbReference type="Proteomes" id="UP001189429">
    <property type="component" value="Unassembled WGS sequence"/>
</dbReference>
<sequence>MSWLGLPEGLLGVLDRWGVPALQAWVARCPATDIPPCPACPACPPYPAATVGATASAVAFACLAAGLAGASFGDVGAIAALRLRGPLRFTAESRGQGTAPAGGVPSRLALAAAADGGGVGLGVVQRGRRAALPPEEGGGVIIVTPDDMVYAERLLAAGPDIAAGRFSAVRWPPPPGIAPEATYRFGRAPSAERKAAWLAAATAEADSEFARRHPGAPLPAGGALISMSGGLLPGAPAPAAAVPAAVPAPAGWAWVVADDVVSFSFGTVVQVGPIPGIVLAARAGRRGIVTLGAGVSAVAFIFEDWRRADFASKWRGSAPRTTAWLPGSVGPRSWLAVAETAKEVVDPLFVLQPRSASWCVSWLLREGGPIQHRESWKARKRLSTSDYGVAEHHALSTVLEDLATIDEVNVANLVGVERLLRRMQLIEHFLEEKQREQGASQQKLAQEEISAFMGGAGASSRPCSTACPAPLAAVGKELERVSQLKKNAHKLREEAKAAPGAEAGAVAWARSGSWTSFRCQCLLPLTPADWLLGRELQAALSYDGALSTRAEVMGVSRPSLPPPCNCPVALGRLLESEVFDSVYRDISVKVLPKTEVLQLKRDAGFGGPCVGPILRDRHHYAALVLRLLEAGVIDLVGDPIEVMYEVGLFSVPGKSGRRRLDVGAPPANFLFSDPADVHLATEAALAAIELPDGASLWAASADVADAFYNVELPHAWRPYFALLWPRLAVLPMGWTRALAVCQRVSESAADRAGLASAARVVDRQICPGLAGGAHLEYVDKFASLSLDRDTAEQMENDMVATLRESGAWRLILATRALLDMPKVSAQQERPLLSIFSAVYRFAAKAGEAPRQWWPSMWRELAWAMGVVPLALADLRAEWPGRVPCADASERGRGCLCAREFDASIVQRLGRVQERWRFRDPDAKAPRGQLMMLLEPNESLIDTEPPSRPIDFGSSQAPAEPFDIVRMARICRRWAAIAVAGGIGAALRWMPSEANPVDLPSRRALRIGARLQWDAVASLAAQEPRSPGGDGARPTRSRRGAGPRLKAKAAEAAARRAGRAAARAPEAASLRASAGHALRALSVTVAARAKYLHQWEEFALWLATASVALRAETADDPLAQWMGQQYAEGWNPERGARMLATLKFMMPQFARRGLGLPKALQSLRGWRRRVPARAGLPLPWEVVALVAARLIDVGQTRAAIYVLVTFAGYLRPPEALRALGSRLIPPAPGGACGGWSLVLRPRELAVPSKTQVRDEVSALFKQAAIDAGVEVLVLQLCQLRHSGPSVELALALRAPASAKLRGRRRSGSSVARYLEPGRVNEQMQRVRPAVQRAALLVFSGEGILAAALRREGALVIEWGIAWGPDWDLTVPKVARLLRGWLDAGLIWGMRFGVPCQTWTRIKGAGPLRPPGEAGLWPSRLRSDAEIRGLAAVTHPEDRAHIDMANKLVTFCEGLWASCRRVHIPFAIENPAMSRLWLVPSLRRLRTQPRVFWAASHYCHGGTPWKKPTGLLGFRVDVSELACQCLGSRT</sequence>
<organism evidence="2 3">
    <name type="scientific">Prorocentrum cordatum</name>
    <dbReference type="NCBI Taxonomy" id="2364126"/>
    <lineage>
        <taxon>Eukaryota</taxon>
        <taxon>Sar</taxon>
        <taxon>Alveolata</taxon>
        <taxon>Dinophyceae</taxon>
        <taxon>Prorocentrales</taxon>
        <taxon>Prorocentraceae</taxon>
        <taxon>Prorocentrum</taxon>
    </lineage>
</organism>
<evidence type="ECO:0000256" key="1">
    <source>
        <dbReference type="SAM" id="MobiDB-lite"/>
    </source>
</evidence>
<accession>A0ABN9XF00</accession>
<dbReference type="InterPro" id="IPR043502">
    <property type="entry name" value="DNA/RNA_pol_sf"/>
</dbReference>
<evidence type="ECO:0000313" key="2">
    <source>
        <dbReference type="EMBL" id="CAK0896651.1"/>
    </source>
</evidence>
<dbReference type="EMBL" id="CAUYUJ010020220">
    <property type="protein sequence ID" value="CAK0896651.1"/>
    <property type="molecule type" value="Genomic_DNA"/>
</dbReference>
<name>A0ABN9XF00_9DINO</name>
<gene>
    <name evidence="2" type="ORF">PCOR1329_LOCUS75057</name>
</gene>
<feature type="compositionally biased region" description="Basic residues" evidence="1">
    <location>
        <begin position="1034"/>
        <end position="1044"/>
    </location>
</feature>
<protein>
    <submittedName>
        <fullName evidence="2">Uncharacterized protein</fullName>
    </submittedName>
</protein>
<evidence type="ECO:0000313" key="3">
    <source>
        <dbReference type="Proteomes" id="UP001189429"/>
    </source>
</evidence>